<dbReference type="PANTHER" id="PTHR24223">
    <property type="entry name" value="ATP-BINDING CASSETTE SUB-FAMILY C"/>
    <property type="match status" value="1"/>
</dbReference>
<feature type="compositionally biased region" description="Polar residues" evidence="5">
    <location>
        <begin position="260"/>
        <end position="274"/>
    </location>
</feature>
<keyword evidence="4" id="KW-0067">ATP-binding</keyword>
<evidence type="ECO:0000256" key="4">
    <source>
        <dbReference type="ARBA" id="ARBA00022840"/>
    </source>
</evidence>
<keyword evidence="2" id="KW-0677">Repeat</keyword>
<dbReference type="InterPro" id="IPR003439">
    <property type="entry name" value="ABC_transporter-like_ATP-bd"/>
</dbReference>
<proteinExistence type="predicted"/>
<name>A0A8T1V4V4_9STRA</name>
<organism evidence="7 8">
    <name type="scientific">Phytophthora pseudosyringae</name>
    <dbReference type="NCBI Taxonomy" id="221518"/>
    <lineage>
        <taxon>Eukaryota</taxon>
        <taxon>Sar</taxon>
        <taxon>Stramenopiles</taxon>
        <taxon>Oomycota</taxon>
        <taxon>Peronosporomycetes</taxon>
        <taxon>Peronosporales</taxon>
        <taxon>Peronosporaceae</taxon>
        <taxon>Phytophthora</taxon>
    </lineage>
</organism>
<comment type="caution">
    <text evidence="7">The sequence shown here is derived from an EMBL/GenBank/DDBJ whole genome shotgun (WGS) entry which is preliminary data.</text>
</comment>
<gene>
    <name evidence="7" type="ORF">PHYPSEUDO_013776</name>
</gene>
<evidence type="ECO:0000256" key="1">
    <source>
        <dbReference type="ARBA" id="ARBA00004127"/>
    </source>
</evidence>
<dbReference type="InterPro" id="IPR050173">
    <property type="entry name" value="ABC_transporter_C-like"/>
</dbReference>
<sequence>MFLSGSTTCFTASLCPSTNVAYATGHHSKLCQLCAWRVAGSDDKAVDMAARHAPSGCLLWTRRYRAFDASGIRCFQEDQCGIPTAGATQRRPRRRCEDMTIRENREYRYQTSIRFAAVPGGDATEIEQKGIKLSGGQKAPVSLARACYSDADVFIFDSPLAAVDAVIQSEIFSKKLSSLERQVARFPCSTVTFQSSGQSFSAIFAMMASYGNTTKLNDGNVKDASRLIEEEELKVASSPVLSHIRKSKKEGPRFERSDLSALNKQLLKTSRATT</sequence>
<evidence type="ECO:0000256" key="3">
    <source>
        <dbReference type="ARBA" id="ARBA00022741"/>
    </source>
</evidence>
<evidence type="ECO:0000256" key="5">
    <source>
        <dbReference type="SAM" id="MobiDB-lite"/>
    </source>
</evidence>
<reference evidence="7" key="1">
    <citation type="submission" date="2021-02" db="EMBL/GenBank/DDBJ databases">
        <authorList>
            <person name="Palmer J.M."/>
        </authorList>
    </citation>
    <scope>NUCLEOTIDE SEQUENCE</scope>
    <source>
        <strain evidence="7">SCRP734</strain>
    </source>
</reference>
<feature type="compositionally biased region" description="Basic and acidic residues" evidence="5">
    <location>
        <begin position="249"/>
        <end position="258"/>
    </location>
</feature>
<evidence type="ECO:0000313" key="8">
    <source>
        <dbReference type="Proteomes" id="UP000694044"/>
    </source>
</evidence>
<evidence type="ECO:0000313" key="7">
    <source>
        <dbReference type="EMBL" id="KAG7376307.1"/>
    </source>
</evidence>
<dbReference type="GO" id="GO:0016020">
    <property type="term" value="C:membrane"/>
    <property type="evidence" value="ECO:0007669"/>
    <property type="project" value="TreeGrafter"/>
</dbReference>
<dbReference type="EMBL" id="JAGDFM010000732">
    <property type="protein sequence ID" value="KAG7376307.1"/>
    <property type="molecule type" value="Genomic_DNA"/>
</dbReference>
<dbReference type="GO" id="GO:0016887">
    <property type="term" value="F:ATP hydrolysis activity"/>
    <property type="evidence" value="ECO:0007669"/>
    <property type="project" value="InterPro"/>
</dbReference>
<dbReference type="Pfam" id="PF00005">
    <property type="entry name" value="ABC_tran"/>
    <property type="match status" value="1"/>
</dbReference>
<feature type="region of interest" description="Disordered" evidence="5">
    <location>
        <begin position="244"/>
        <end position="274"/>
    </location>
</feature>
<dbReference type="GO" id="GO:0042626">
    <property type="term" value="F:ATPase-coupled transmembrane transporter activity"/>
    <property type="evidence" value="ECO:0007669"/>
    <property type="project" value="TreeGrafter"/>
</dbReference>
<dbReference type="GO" id="GO:0012505">
    <property type="term" value="C:endomembrane system"/>
    <property type="evidence" value="ECO:0007669"/>
    <property type="project" value="UniProtKB-SubCell"/>
</dbReference>
<dbReference type="GO" id="GO:0005524">
    <property type="term" value="F:ATP binding"/>
    <property type="evidence" value="ECO:0007669"/>
    <property type="project" value="UniProtKB-KW"/>
</dbReference>
<accession>A0A8T1V4V4</accession>
<keyword evidence="3" id="KW-0547">Nucleotide-binding</keyword>
<protein>
    <recommendedName>
        <fullName evidence="6">ABC transporter domain-containing protein</fullName>
    </recommendedName>
</protein>
<dbReference type="PANTHER" id="PTHR24223:SF443">
    <property type="entry name" value="MULTIDRUG-RESISTANCE LIKE PROTEIN 1, ISOFORM I"/>
    <property type="match status" value="1"/>
</dbReference>
<feature type="domain" description="ABC transporter" evidence="6">
    <location>
        <begin position="98"/>
        <end position="160"/>
    </location>
</feature>
<keyword evidence="8" id="KW-1185">Reference proteome</keyword>
<evidence type="ECO:0000259" key="6">
    <source>
        <dbReference type="Pfam" id="PF00005"/>
    </source>
</evidence>
<dbReference type="OrthoDB" id="122819at2759"/>
<dbReference type="Proteomes" id="UP000694044">
    <property type="component" value="Unassembled WGS sequence"/>
</dbReference>
<dbReference type="AlphaFoldDB" id="A0A8T1V4V4"/>
<comment type="subcellular location">
    <subcellularLocation>
        <location evidence="1">Endomembrane system</location>
        <topology evidence="1">Multi-pass membrane protein</topology>
    </subcellularLocation>
</comment>
<evidence type="ECO:0000256" key="2">
    <source>
        <dbReference type="ARBA" id="ARBA00022737"/>
    </source>
</evidence>